<dbReference type="EMBL" id="QTQV01000009">
    <property type="protein sequence ID" value="RQT14895.1"/>
    <property type="molecule type" value="Genomic_DNA"/>
</dbReference>
<dbReference type="InterPro" id="IPR005674">
    <property type="entry name" value="CocE/Ser_esterase"/>
</dbReference>
<evidence type="ECO:0000313" key="3">
    <source>
        <dbReference type="EMBL" id="RQT14895.1"/>
    </source>
</evidence>
<evidence type="ECO:0000313" key="4">
    <source>
        <dbReference type="Proteomes" id="UP000277921"/>
    </source>
</evidence>
<sequence>MKPALHMQIHAVREVAHFWIVLKDGTRLSARMWMPEDAGMRPVPAILEYLPYRKRDGTAFVDEQTHPRLASYGYACIRVDIRGTGESDGYLDDEYLAQEQDDAVEVIAWIRAQRWCTGRVGMMGVSWGGFNALQVAAREPEGLDAIVTVCSTVDRYADDVHFKGGNLLFENVAWGAAMMSFMSAPPDPLLAGSEWRQKWLDRLDNMPLMVRNWLNHQDRDDYWKHGSVCENYRAIKAAVYCVGGWGDAYRNSVGKMLANLGSPTKALIGPWIHGYPHLGTPAPAIDFVLEMKRWWDYWLKGVENGIMDEPMATFYMQQVLPPKPSYDERPGTWVRASTFPPADNRSLIFTLGANGSMNHGDDELAAELTIRSPVTVGTQQGKYCAVFGGPEGHADQRRDDAVSVCFDTAALSAPISLAGGVELRLRVSLDQPSAQLVAKLSAVAPNGAASLLTYGAARVDGSAQQDVSHETTALESIDVIVAMDDIGVTIPAGYKLRLALSTGSFPLLWPCRYPSSITLVPGRHSVHMPVFSGGDAALPFDGAPPLVEVAMESVRAASLTKTISEDVGSGSVTVDIHNDLGEHVFTDHGLRTDHCIHERYSAVDDDPLSVQANLFCINRVSRHDWAAEVSTSLSVSCDFNDFIIDASQVAKLGNEEVHRRTWHHRVSRTHV</sequence>
<reference evidence="3 4" key="1">
    <citation type="submission" date="2018-08" db="EMBL/GenBank/DDBJ databases">
        <title>Comparative analysis of Burkholderia isolates from Puerto Rico.</title>
        <authorList>
            <person name="Hall C."/>
            <person name="Sahl J."/>
            <person name="Wagner D."/>
        </authorList>
    </citation>
    <scope>NUCLEOTIDE SEQUENCE [LARGE SCALE GENOMIC DNA]</scope>
    <source>
        <strain evidence="3 4">Bp9025</strain>
    </source>
</reference>
<evidence type="ECO:0000259" key="2">
    <source>
        <dbReference type="SMART" id="SM00939"/>
    </source>
</evidence>
<gene>
    <name evidence="3" type="ORF">DF051_17190</name>
</gene>
<dbReference type="PANTHER" id="PTHR43056">
    <property type="entry name" value="PEPTIDASE S9 PROLYL OLIGOPEPTIDASE"/>
    <property type="match status" value="1"/>
</dbReference>
<dbReference type="NCBIfam" id="TIGR00976">
    <property type="entry name" value="CocE_NonD"/>
    <property type="match status" value="1"/>
</dbReference>
<dbReference type="SUPFAM" id="SSF49785">
    <property type="entry name" value="Galactose-binding domain-like"/>
    <property type="match status" value="1"/>
</dbReference>
<comment type="caution">
    <text evidence="3">The sequence shown here is derived from an EMBL/GenBank/DDBJ whole genome shotgun (WGS) entry which is preliminary data.</text>
</comment>
<feature type="domain" description="Xaa-Pro dipeptidyl-peptidase C-terminal" evidence="2">
    <location>
        <begin position="292"/>
        <end position="537"/>
    </location>
</feature>
<organism evidence="3 4">
    <name type="scientific">Burkholderia contaminans</name>
    <dbReference type="NCBI Taxonomy" id="488447"/>
    <lineage>
        <taxon>Bacteria</taxon>
        <taxon>Pseudomonadati</taxon>
        <taxon>Pseudomonadota</taxon>
        <taxon>Betaproteobacteria</taxon>
        <taxon>Burkholderiales</taxon>
        <taxon>Burkholderiaceae</taxon>
        <taxon>Burkholderia</taxon>
        <taxon>Burkholderia cepacia complex</taxon>
    </lineage>
</organism>
<dbReference type="AlphaFoldDB" id="A0A3N8PUA1"/>
<dbReference type="Pfam" id="PF02129">
    <property type="entry name" value="Peptidase_S15"/>
    <property type="match status" value="1"/>
</dbReference>
<dbReference type="Pfam" id="PF08530">
    <property type="entry name" value="PepX_C"/>
    <property type="match status" value="1"/>
</dbReference>
<keyword evidence="1 3" id="KW-0378">Hydrolase</keyword>
<dbReference type="SMART" id="SM00939">
    <property type="entry name" value="PepX_C"/>
    <property type="match status" value="1"/>
</dbReference>
<dbReference type="SUPFAM" id="SSF53474">
    <property type="entry name" value="alpha/beta-Hydrolases"/>
    <property type="match status" value="1"/>
</dbReference>
<dbReference type="Gene3D" id="2.60.120.260">
    <property type="entry name" value="Galactose-binding domain-like"/>
    <property type="match status" value="1"/>
</dbReference>
<dbReference type="InterPro" id="IPR050585">
    <property type="entry name" value="Xaa-Pro_dipeptidyl-ppase/CocE"/>
</dbReference>
<dbReference type="InterPro" id="IPR013736">
    <property type="entry name" value="Xaa-Pro_dipept_C"/>
</dbReference>
<dbReference type="Proteomes" id="UP000277921">
    <property type="component" value="Unassembled WGS sequence"/>
</dbReference>
<evidence type="ECO:0000256" key="1">
    <source>
        <dbReference type="ARBA" id="ARBA00022801"/>
    </source>
</evidence>
<dbReference type="GO" id="GO:0008239">
    <property type="term" value="F:dipeptidyl-peptidase activity"/>
    <property type="evidence" value="ECO:0007669"/>
    <property type="project" value="InterPro"/>
</dbReference>
<protein>
    <submittedName>
        <fullName evidence="3">CocE/NonD family hydrolase</fullName>
    </submittedName>
</protein>
<dbReference type="Gene3D" id="1.10.3020.10">
    <property type="entry name" value="alpha-amino acid ester hydrolase ( Helical cap domain)"/>
    <property type="match status" value="1"/>
</dbReference>
<dbReference type="PANTHER" id="PTHR43056:SF10">
    <property type="entry name" value="COCE_NOND FAMILY, PUTATIVE (AFU_ORTHOLOGUE AFUA_7G00600)-RELATED"/>
    <property type="match status" value="1"/>
</dbReference>
<dbReference type="InterPro" id="IPR008979">
    <property type="entry name" value="Galactose-bd-like_sf"/>
</dbReference>
<name>A0A3N8PUA1_9BURK</name>
<dbReference type="RefSeq" id="WP_124579939.1">
    <property type="nucleotide sequence ID" value="NZ_QTQV01000009.1"/>
</dbReference>
<accession>A0A3N8PUA1</accession>
<proteinExistence type="predicted"/>
<dbReference type="Gene3D" id="3.40.50.1820">
    <property type="entry name" value="alpha/beta hydrolase"/>
    <property type="match status" value="1"/>
</dbReference>
<dbReference type="InterPro" id="IPR000383">
    <property type="entry name" value="Xaa-Pro-like_dom"/>
</dbReference>
<dbReference type="InterPro" id="IPR029058">
    <property type="entry name" value="AB_hydrolase_fold"/>
</dbReference>